<evidence type="ECO:0000256" key="5">
    <source>
        <dbReference type="SAM" id="MobiDB-lite"/>
    </source>
</evidence>
<dbReference type="OrthoDB" id="7838608at2"/>
<dbReference type="GO" id="GO:0016887">
    <property type="term" value="F:ATP hydrolysis activity"/>
    <property type="evidence" value="ECO:0007669"/>
    <property type="project" value="InterPro"/>
</dbReference>
<dbReference type="GO" id="GO:0015418">
    <property type="term" value="F:ABC-type quaternary ammonium compound transporting activity"/>
    <property type="evidence" value="ECO:0007669"/>
    <property type="project" value="UniProtKB-EC"/>
</dbReference>
<keyword evidence="3 7" id="KW-0067">ATP-binding</keyword>
<proteinExistence type="predicted"/>
<accession>A0A5S4GSL6</accession>
<dbReference type="InterPro" id="IPR050093">
    <property type="entry name" value="ABC_SmlMolc_Importer"/>
</dbReference>
<dbReference type="InterPro" id="IPR003593">
    <property type="entry name" value="AAA+_ATPase"/>
</dbReference>
<dbReference type="Gene3D" id="3.40.50.300">
    <property type="entry name" value="P-loop containing nucleotide triphosphate hydrolases"/>
    <property type="match status" value="1"/>
</dbReference>
<dbReference type="InterPro" id="IPR027417">
    <property type="entry name" value="P-loop_NTPase"/>
</dbReference>
<keyword evidence="2" id="KW-0547">Nucleotide-binding</keyword>
<evidence type="ECO:0000256" key="2">
    <source>
        <dbReference type="ARBA" id="ARBA00022741"/>
    </source>
</evidence>
<keyword evidence="1" id="KW-0813">Transport</keyword>
<dbReference type="Gene3D" id="2.40.50.100">
    <property type="match status" value="1"/>
</dbReference>
<dbReference type="GO" id="GO:0005524">
    <property type="term" value="F:ATP binding"/>
    <property type="evidence" value="ECO:0007669"/>
    <property type="project" value="UniProtKB-KW"/>
</dbReference>
<reference evidence="7 8" key="1">
    <citation type="submission" date="2019-05" db="EMBL/GenBank/DDBJ databases">
        <title>Draft genome sequence of Nonomuraea zeae DSM 100528.</title>
        <authorList>
            <person name="Saricaoglu S."/>
            <person name="Isik K."/>
        </authorList>
    </citation>
    <scope>NUCLEOTIDE SEQUENCE [LARGE SCALE GENOMIC DNA]</scope>
    <source>
        <strain evidence="7 8">DSM 100528</strain>
    </source>
</reference>
<sequence>MSEFSLSMREVTKDYDGVRVLDVPELDVRQGEFFSLLGPSGSGKTTGLRLVAGFEAPTAGRIIINGQDVARVRAEKRNIGLVFQNYALFPHMTVAENVAFPLHMRSLSARDIERRVAEVLEQVDLAPFRDRNAATLSGGQQQRVAIARAIVYEPDLLLMDEPLGALDRRLRARLQGELRGLHHRLGIPIVYVTHDQDEAMALSDRVAIMNGGHIVQLGAPKELYDSPASLFVSNFLGDNNTLPARIAGPGRASLDGGATMPIKRTGAPAGTPADLTIRPERLRLVAEAEGAGQPDGPGFDGVIADVVALGAMTQYNVRIDGVGALWASVQNSAHAFSGVPGDRVGVRWELDDVHVFPREPGAPGGPSAADEATMATADA</sequence>
<feature type="region of interest" description="Disordered" evidence="5">
    <location>
        <begin position="357"/>
        <end position="379"/>
    </location>
</feature>
<keyword evidence="8" id="KW-1185">Reference proteome</keyword>
<dbReference type="FunFam" id="3.40.50.300:FF:000425">
    <property type="entry name" value="Probable ABC transporter, ATP-binding subunit"/>
    <property type="match status" value="1"/>
</dbReference>
<dbReference type="Pfam" id="PF00005">
    <property type="entry name" value="ABC_tran"/>
    <property type="match status" value="1"/>
</dbReference>
<dbReference type="InterPro" id="IPR008995">
    <property type="entry name" value="Mo/tungstate-bd_C_term_dom"/>
</dbReference>
<dbReference type="AlphaFoldDB" id="A0A5S4GSL6"/>
<evidence type="ECO:0000259" key="6">
    <source>
        <dbReference type="PROSITE" id="PS50893"/>
    </source>
</evidence>
<evidence type="ECO:0000313" key="7">
    <source>
        <dbReference type="EMBL" id="TMR35945.1"/>
    </source>
</evidence>
<protein>
    <recommendedName>
        <fullName evidence="4">ABC-type quaternary amine transporter</fullName>
        <ecNumber evidence="4">7.6.2.9</ecNumber>
    </recommendedName>
</protein>
<feature type="domain" description="ABC transporter" evidence="6">
    <location>
        <begin position="6"/>
        <end position="236"/>
    </location>
</feature>
<dbReference type="PANTHER" id="PTHR42781">
    <property type="entry name" value="SPERMIDINE/PUTRESCINE IMPORT ATP-BINDING PROTEIN POTA"/>
    <property type="match status" value="1"/>
</dbReference>
<dbReference type="SUPFAM" id="SSF50331">
    <property type="entry name" value="MOP-like"/>
    <property type="match status" value="1"/>
</dbReference>
<dbReference type="EMBL" id="VCKX01000028">
    <property type="protein sequence ID" value="TMR35945.1"/>
    <property type="molecule type" value="Genomic_DNA"/>
</dbReference>
<organism evidence="7 8">
    <name type="scientific">Nonomuraea zeae</name>
    <dbReference type="NCBI Taxonomy" id="1642303"/>
    <lineage>
        <taxon>Bacteria</taxon>
        <taxon>Bacillati</taxon>
        <taxon>Actinomycetota</taxon>
        <taxon>Actinomycetes</taxon>
        <taxon>Streptosporangiales</taxon>
        <taxon>Streptosporangiaceae</taxon>
        <taxon>Nonomuraea</taxon>
    </lineage>
</organism>
<dbReference type="Pfam" id="PF08402">
    <property type="entry name" value="TOBE_2"/>
    <property type="match status" value="1"/>
</dbReference>
<dbReference type="SMART" id="SM00382">
    <property type="entry name" value="AAA"/>
    <property type="match status" value="1"/>
</dbReference>
<dbReference type="InterPro" id="IPR017871">
    <property type="entry name" value="ABC_transporter-like_CS"/>
</dbReference>
<name>A0A5S4GSL6_9ACTN</name>
<gene>
    <name evidence="7" type="ORF">ETD85_12010</name>
</gene>
<dbReference type="EC" id="7.6.2.9" evidence="4"/>
<comment type="caution">
    <text evidence="7">The sequence shown here is derived from an EMBL/GenBank/DDBJ whole genome shotgun (WGS) entry which is preliminary data.</text>
</comment>
<evidence type="ECO:0000313" key="8">
    <source>
        <dbReference type="Proteomes" id="UP000306628"/>
    </source>
</evidence>
<evidence type="ECO:0000256" key="4">
    <source>
        <dbReference type="ARBA" id="ARBA00066388"/>
    </source>
</evidence>
<dbReference type="RefSeq" id="WP_138689743.1">
    <property type="nucleotide sequence ID" value="NZ_JBHSAZ010000089.1"/>
</dbReference>
<dbReference type="PANTHER" id="PTHR42781:SF4">
    <property type="entry name" value="SPERMIDINE_PUTRESCINE IMPORT ATP-BINDING PROTEIN POTA"/>
    <property type="match status" value="1"/>
</dbReference>
<dbReference type="InterPro" id="IPR003439">
    <property type="entry name" value="ABC_transporter-like_ATP-bd"/>
</dbReference>
<evidence type="ECO:0000256" key="3">
    <source>
        <dbReference type="ARBA" id="ARBA00022840"/>
    </source>
</evidence>
<dbReference type="PROSITE" id="PS00211">
    <property type="entry name" value="ABC_TRANSPORTER_1"/>
    <property type="match status" value="1"/>
</dbReference>
<dbReference type="Proteomes" id="UP000306628">
    <property type="component" value="Unassembled WGS sequence"/>
</dbReference>
<dbReference type="GO" id="GO:0043190">
    <property type="term" value="C:ATP-binding cassette (ABC) transporter complex"/>
    <property type="evidence" value="ECO:0007669"/>
    <property type="project" value="InterPro"/>
</dbReference>
<dbReference type="PROSITE" id="PS50893">
    <property type="entry name" value="ABC_TRANSPORTER_2"/>
    <property type="match status" value="1"/>
</dbReference>
<feature type="compositionally biased region" description="Low complexity" evidence="5">
    <location>
        <begin position="368"/>
        <end position="379"/>
    </location>
</feature>
<dbReference type="SUPFAM" id="SSF52540">
    <property type="entry name" value="P-loop containing nucleoside triphosphate hydrolases"/>
    <property type="match status" value="1"/>
</dbReference>
<dbReference type="InterPro" id="IPR013611">
    <property type="entry name" value="Transp-assoc_OB_typ2"/>
</dbReference>
<evidence type="ECO:0000256" key="1">
    <source>
        <dbReference type="ARBA" id="ARBA00022448"/>
    </source>
</evidence>